<protein>
    <submittedName>
        <fullName evidence="1">7507_t:CDS:1</fullName>
    </submittedName>
</protein>
<comment type="caution">
    <text evidence="1">The sequence shown here is derived from an EMBL/GenBank/DDBJ whole genome shotgun (WGS) entry which is preliminary data.</text>
</comment>
<dbReference type="EMBL" id="CAJVQC010016663">
    <property type="protein sequence ID" value="CAG8678462.1"/>
    <property type="molecule type" value="Genomic_DNA"/>
</dbReference>
<sequence>MATLRTLSLKSPLFLSIIKPLIYILFLFIGTGFCHVVEPTKDVSPIVSFPKSHTCGVSKSTQLNKFFQDQTIDVVWSNDSPGECSIYLSSTGEGTDFQMIKSFPNCGKDFHSSITLPNVVTRNGILRFQWSPESTGNTVTSCADVSISSAQNVKKQKRKRNNVKRIPSENIEKRDWWGGWWKRSAEPELEKRDWWGGWWKRSSEPELEKRDWWGGWWKRSASPESVPELKKRDWWGGWWKRSASPESESLEKRDWWGGWWKRSASPESESLEKRDWWGGWWKRSASPESESLEK</sequence>
<dbReference type="Proteomes" id="UP000789920">
    <property type="component" value="Unassembled WGS sequence"/>
</dbReference>
<proteinExistence type="predicted"/>
<accession>A0ACA9NUS2</accession>
<feature type="non-terminal residue" evidence="1">
    <location>
        <position position="294"/>
    </location>
</feature>
<organism evidence="1 2">
    <name type="scientific">Racocetra persica</name>
    <dbReference type="NCBI Taxonomy" id="160502"/>
    <lineage>
        <taxon>Eukaryota</taxon>
        <taxon>Fungi</taxon>
        <taxon>Fungi incertae sedis</taxon>
        <taxon>Mucoromycota</taxon>
        <taxon>Glomeromycotina</taxon>
        <taxon>Glomeromycetes</taxon>
        <taxon>Diversisporales</taxon>
        <taxon>Gigasporaceae</taxon>
        <taxon>Racocetra</taxon>
    </lineage>
</organism>
<gene>
    <name evidence="1" type="ORF">RPERSI_LOCUS8997</name>
</gene>
<evidence type="ECO:0000313" key="2">
    <source>
        <dbReference type="Proteomes" id="UP000789920"/>
    </source>
</evidence>
<keyword evidence="2" id="KW-1185">Reference proteome</keyword>
<evidence type="ECO:0000313" key="1">
    <source>
        <dbReference type="EMBL" id="CAG8678462.1"/>
    </source>
</evidence>
<name>A0ACA9NUS2_9GLOM</name>
<reference evidence="1" key="1">
    <citation type="submission" date="2021-06" db="EMBL/GenBank/DDBJ databases">
        <authorList>
            <person name="Kallberg Y."/>
            <person name="Tangrot J."/>
            <person name="Rosling A."/>
        </authorList>
    </citation>
    <scope>NUCLEOTIDE SEQUENCE</scope>
    <source>
        <strain evidence="1">MA461A</strain>
    </source>
</reference>